<keyword evidence="2" id="KW-1185">Reference proteome</keyword>
<proteinExistence type="predicted"/>
<dbReference type="AlphaFoldDB" id="A0A392WA02"/>
<dbReference type="EMBL" id="LXQA011419280">
    <property type="protein sequence ID" value="MCI96609.1"/>
    <property type="molecule type" value="Genomic_DNA"/>
</dbReference>
<feature type="non-terminal residue" evidence="1">
    <location>
        <position position="1"/>
    </location>
</feature>
<organism evidence="1 2">
    <name type="scientific">Trifolium medium</name>
    <dbReference type="NCBI Taxonomy" id="97028"/>
    <lineage>
        <taxon>Eukaryota</taxon>
        <taxon>Viridiplantae</taxon>
        <taxon>Streptophyta</taxon>
        <taxon>Embryophyta</taxon>
        <taxon>Tracheophyta</taxon>
        <taxon>Spermatophyta</taxon>
        <taxon>Magnoliopsida</taxon>
        <taxon>eudicotyledons</taxon>
        <taxon>Gunneridae</taxon>
        <taxon>Pentapetalae</taxon>
        <taxon>rosids</taxon>
        <taxon>fabids</taxon>
        <taxon>Fabales</taxon>
        <taxon>Fabaceae</taxon>
        <taxon>Papilionoideae</taxon>
        <taxon>50 kb inversion clade</taxon>
        <taxon>NPAAA clade</taxon>
        <taxon>Hologalegina</taxon>
        <taxon>IRL clade</taxon>
        <taxon>Trifolieae</taxon>
        <taxon>Trifolium</taxon>
    </lineage>
</organism>
<dbReference type="Proteomes" id="UP000265520">
    <property type="component" value="Unassembled WGS sequence"/>
</dbReference>
<comment type="caution">
    <text evidence="1">The sequence shown here is derived from an EMBL/GenBank/DDBJ whole genome shotgun (WGS) entry which is preliminary data.</text>
</comment>
<reference evidence="1 2" key="1">
    <citation type="journal article" date="2018" name="Front. Plant Sci.">
        <title>Red Clover (Trifolium pratense) and Zigzag Clover (T. medium) - A Picture of Genomic Similarities and Differences.</title>
        <authorList>
            <person name="Dluhosova J."/>
            <person name="Istvanek J."/>
            <person name="Nedelnik J."/>
            <person name="Repkova J."/>
        </authorList>
    </citation>
    <scope>NUCLEOTIDE SEQUENCE [LARGE SCALE GENOMIC DNA]</scope>
    <source>
        <strain evidence="2">cv. 10/8</strain>
        <tissue evidence="1">Leaf</tissue>
    </source>
</reference>
<evidence type="ECO:0000313" key="2">
    <source>
        <dbReference type="Proteomes" id="UP000265520"/>
    </source>
</evidence>
<sequence>TPPQDSPVPSHPPVTPPAIVKILDHLLPLVSGH</sequence>
<accession>A0A392WA02</accession>
<name>A0A392WA02_9FABA</name>
<evidence type="ECO:0000313" key="1">
    <source>
        <dbReference type="EMBL" id="MCI96609.1"/>
    </source>
</evidence>
<protein>
    <submittedName>
        <fullName evidence="1">Uncharacterized protein</fullName>
    </submittedName>
</protein>